<evidence type="ECO:0000256" key="5">
    <source>
        <dbReference type="ARBA" id="ARBA00022741"/>
    </source>
</evidence>
<dbReference type="Gene3D" id="3.40.1160.10">
    <property type="entry name" value="Acetylglutamate kinase-like"/>
    <property type="match status" value="1"/>
</dbReference>
<dbReference type="InterPro" id="IPR001048">
    <property type="entry name" value="Asp/Glu/Uridylate_kinase"/>
</dbReference>
<keyword evidence="6 11" id="KW-0418">Kinase</keyword>
<dbReference type="NCBIfam" id="NF040647">
    <property type="entry name" value="IPPK_Arch"/>
    <property type="match status" value="1"/>
</dbReference>
<evidence type="ECO:0000256" key="2">
    <source>
        <dbReference type="ARBA" id="ARBA00012908"/>
    </source>
</evidence>
<evidence type="ECO:0000256" key="9">
    <source>
        <dbReference type="ARBA" id="ARBA00049063"/>
    </source>
</evidence>
<dbReference type="GO" id="GO:0005524">
    <property type="term" value="F:ATP binding"/>
    <property type="evidence" value="ECO:0007669"/>
    <property type="project" value="UniProtKB-KW"/>
</dbReference>
<dbReference type="EC" id="2.7.4.26" evidence="2"/>
<evidence type="ECO:0000256" key="3">
    <source>
        <dbReference type="ARBA" id="ARBA00017267"/>
    </source>
</evidence>
<protein>
    <recommendedName>
        <fullName evidence="3">Isopentenyl phosphate kinase</fullName>
        <ecNumber evidence="2">2.7.4.26</ecNumber>
    </recommendedName>
</protein>
<dbReference type="SUPFAM" id="SSF53633">
    <property type="entry name" value="Carbamate kinase-like"/>
    <property type="match status" value="1"/>
</dbReference>
<reference evidence="11" key="1">
    <citation type="journal article" date="2014" name="Genome Biol. Evol.">
        <title>Pangenome evidence for extensive interdomain horizontal transfer affecting lineage core and shell genes in uncultured planktonic thaumarchaeota and euryarchaeota.</title>
        <authorList>
            <person name="Deschamps P."/>
            <person name="Zivanovic Y."/>
            <person name="Moreira D."/>
            <person name="Rodriguez-Valera F."/>
            <person name="Lopez-Garcia P."/>
        </authorList>
    </citation>
    <scope>NUCLEOTIDE SEQUENCE</scope>
</reference>
<comment type="similarity">
    <text evidence="1">Belongs to the isopentenyl phosphate kinase family.</text>
</comment>
<dbReference type="GO" id="GO:0102043">
    <property type="term" value="F:isopentenyl phosphate kinase activity"/>
    <property type="evidence" value="ECO:0007669"/>
    <property type="project" value="UniProtKB-EC"/>
</dbReference>
<dbReference type="PANTHER" id="PTHR43654:SF1">
    <property type="entry name" value="ISOPENTENYL PHOSPHATE KINASE"/>
    <property type="match status" value="1"/>
</dbReference>
<evidence type="ECO:0000313" key="11">
    <source>
        <dbReference type="EMBL" id="AIF21049.1"/>
    </source>
</evidence>
<evidence type="ECO:0000256" key="6">
    <source>
        <dbReference type="ARBA" id="ARBA00022777"/>
    </source>
</evidence>
<proteinExistence type="inferred from homology"/>
<dbReference type="InterPro" id="IPR036393">
    <property type="entry name" value="AceGlu_kinase-like_sf"/>
</dbReference>
<evidence type="ECO:0000259" key="10">
    <source>
        <dbReference type="Pfam" id="PF00696"/>
    </source>
</evidence>
<dbReference type="GO" id="GO:0005829">
    <property type="term" value="C:cytosol"/>
    <property type="evidence" value="ECO:0007669"/>
    <property type="project" value="TreeGrafter"/>
</dbReference>
<dbReference type="AlphaFoldDB" id="A0A075HZG7"/>
<comment type="catalytic activity">
    <reaction evidence="9">
        <text>isopentenyl phosphate + ATP = isopentenyl diphosphate + ADP</text>
        <dbReference type="Rhea" id="RHEA:33963"/>
        <dbReference type="ChEBI" id="CHEBI:30616"/>
        <dbReference type="ChEBI" id="CHEBI:65078"/>
        <dbReference type="ChEBI" id="CHEBI:128769"/>
        <dbReference type="ChEBI" id="CHEBI:456216"/>
        <dbReference type="EC" id="2.7.4.26"/>
    </reaction>
</comment>
<evidence type="ECO:0000256" key="7">
    <source>
        <dbReference type="ARBA" id="ARBA00022840"/>
    </source>
</evidence>
<evidence type="ECO:0000256" key="4">
    <source>
        <dbReference type="ARBA" id="ARBA00022679"/>
    </source>
</evidence>
<dbReference type="GO" id="GO:0016114">
    <property type="term" value="P:terpenoid biosynthetic process"/>
    <property type="evidence" value="ECO:0007669"/>
    <property type="project" value="TreeGrafter"/>
</dbReference>
<keyword evidence="4" id="KW-0808">Transferase</keyword>
<name>A0A075HZG7_9EURY</name>
<accession>A0A075HZG7</accession>
<keyword evidence="8" id="KW-0414">Isoprene biosynthesis</keyword>
<sequence>MAMMTKMAHLLIKFGGGLITDKSAMKTADVDVITNLANLTQQLLSQGHAITIVHGAGSFGHLKAKKWKISQGADQAILTEQIHAVDSIRQDMLELDSIVCEALGQQNIEIRNLPPSQWARETGPNFTGSLTPITNCPRDIVAVTFGDVVDCDLPKRFGILSGDDLMVRIAQESQSITHCIFLLGDTEGLLSAPPSDQSAELIPIWKPSHEIFGVHDSTLDVTGGIFLKLESAAMIAQNVEQVWFLDGRKTDRVLQLLAKGTTRGTRIML</sequence>
<feature type="domain" description="Aspartate/glutamate/uridylate kinase" evidence="10">
    <location>
        <begin position="11"/>
        <end position="238"/>
    </location>
</feature>
<evidence type="ECO:0000256" key="1">
    <source>
        <dbReference type="ARBA" id="ARBA00010540"/>
    </source>
</evidence>
<dbReference type="PANTHER" id="PTHR43654">
    <property type="entry name" value="GLUTAMATE 5-KINASE"/>
    <property type="match status" value="1"/>
</dbReference>
<evidence type="ECO:0000256" key="8">
    <source>
        <dbReference type="ARBA" id="ARBA00023229"/>
    </source>
</evidence>
<dbReference type="GO" id="GO:0016301">
    <property type="term" value="F:kinase activity"/>
    <property type="evidence" value="ECO:0007669"/>
    <property type="project" value="UniProtKB-KW"/>
</dbReference>
<dbReference type="EMBL" id="KF901181">
    <property type="protein sequence ID" value="AIF21049.1"/>
    <property type="molecule type" value="Genomic_DNA"/>
</dbReference>
<keyword evidence="5" id="KW-0547">Nucleotide-binding</keyword>
<dbReference type="InterPro" id="IPR024192">
    <property type="entry name" value="Fosfomycin_R_FomA-type"/>
</dbReference>
<organism evidence="11">
    <name type="scientific">uncultured marine group II/III euryarchaeote KM3_98_B01</name>
    <dbReference type="NCBI Taxonomy" id="1456546"/>
    <lineage>
        <taxon>Archaea</taxon>
        <taxon>Methanobacteriati</taxon>
        <taxon>Methanobacteriota</taxon>
        <taxon>environmental samples</taxon>
    </lineage>
</organism>
<dbReference type="Pfam" id="PF00696">
    <property type="entry name" value="AA_kinase"/>
    <property type="match status" value="1"/>
</dbReference>
<keyword evidence="7" id="KW-0067">ATP-binding</keyword>